<dbReference type="CDD" id="cd01043">
    <property type="entry name" value="DPS"/>
    <property type="match status" value="1"/>
</dbReference>
<gene>
    <name evidence="5" type="ORF">SAHL_15700</name>
</gene>
<protein>
    <submittedName>
        <fullName evidence="5">DNA-binding protein</fullName>
    </submittedName>
</protein>
<dbReference type="Gene3D" id="1.20.1260.10">
    <property type="match status" value="1"/>
</dbReference>
<reference evidence="5 6" key="1">
    <citation type="submission" date="2013-10" db="EMBL/GenBank/DDBJ databases">
        <title>Salinisphaera halophila YIM 95161 Genome Sequencing.</title>
        <authorList>
            <person name="Lai Q."/>
            <person name="Li C."/>
            <person name="Shao Z."/>
        </authorList>
    </citation>
    <scope>NUCLEOTIDE SEQUENCE [LARGE SCALE GENOMIC DNA]</scope>
    <source>
        <strain evidence="5 6">YIM 95161</strain>
    </source>
</reference>
<dbReference type="GO" id="GO:0008199">
    <property type="term" value="F:ferric iron binding"/>
    <property type="evidence" value="ECO:0007669"/>
    <property type="project" value="InterPro"/>
</dbReference>
<dbReference type="PANTHER" id="PTHR42932">
    <property type="entry name" value="GENERAL STRESS PROTEIN 20U"/>
    <property type="match status" value="1"/>
</dbReference>
<dbReference type="GO" id="GO:0016722">
    <property type="term" value="F:oxidoreductase activity, acting on metal ions"/>
    <property type="evidence" value="ECO:0007669"/>
    <property type="project" value="InterPro"/>
</dbReference>
<accession>A0A423PG99</accession>
<dbReference type="OrthoDB" id="9797687at2"/>
<evidence type="ECO:0000313" key="6">
    <source>
        <dbReference type="Proteomes" id="UP000285123"/>
    </source>
</evidence>
<comment type="caution">
    <text evidence="5">The sequence shown here is derived from an EMBL/GenBank/DDBJ whole genome shotgun (WGS) entry which is preliminary data.</text>
</comment>
<dbReference type="Proteomes" id="UP000285123">
    <property type="component" value="Unassembled WGS sequence"/>
</dbReference>
<dbReference type="InterPro" id="IPR012347">
    <property type="entry name" value="Ferritin-like"/>
</dbReference>
<dbReference type="RefSeq" id="WP_123592350.1">
    <property type="nucleotide sequence ID" value="NZ_AYKF01000126.1"/>
</dbReference>
<dbReference type="NCBIfam" id="NF006975">
    <property type="entry name" value="PRK09448.1"/>
    <property type="match status" value="1"/>
</dbReference>
<feature type="region of interest" description="Disordered" evidence="3">
    <location>
        <begin position="1"/>
        <end position="24"/>
    </location>
</feature>
<organism evidence="5 6">
    <name type="scientific">Salinisphaera orenii YIM 95161</name>
    <dbReference type="NCBI Taxonomy" id="1051139"/>
    <lineage>
        <taxon>Bacteria</taxon>
        <taxon>Pseudomonadati</taxon>
        <taxon>Pseudomonadota</taxon>
        <taxon>Gammaproteobacteria</taxon>
        <taxon>Salinisphaerales</taxon>
        <taxon>Salinisphaeraceae</taxon>
        <taxon>Salinisphaera</taxon>
    </lineage>
</organism>
<dbReference type="Pfam" id="PF00210">
    <property type="entry name" value="Ferritin"/>
    <property type="match status" value="1"/>
</dbReference>
<dbReference type="EMBL" id="AYKF01000126">
    <property type="protein sequence ID" value="ROO24595.1"/>
    <property type="molecule type" value="Genomic_DNA"/>
</dbReference>
<keyword evidence="5" id="KW-0238">DNA-binding</keyword>
<feature type="domain" description="Ferritin/DPS" evidence="4">
    <location>
        <begin position="43"/>
        <end position="182"/>
    </location>
</feature>
<dbReference type="SUPFAM" id="SSF47240">
    <property type="entry name" value="Ferritin-like"/>
    <property type="match status" value="1"/>
</dbReference>
<dbReference type="PROSITE" id="PS00819">
    <property type="entry name" value="DPS_2"/>
    <property type="match status" value="1"/>
</dbReference>
<evidence type="ECO:0000256" key="3">
    <source>
        <dbReference type="SAM" id="MobiDB-lite"/>
    </source>
</evidence>
<feature type="compositionally biased region" description="Polar residues" evidence="3">
    <location>
        <begin position="1"/>
        <end position="23"/>
    </location>
</feature>
<evidence type="ECO:0000313" key="5">
    <source>
        <dbReference type="EMBL" id="ROO24595.1"/>
    </source>
</evidence>
<evidence type="ECO:0000256" key="2">
    <source>
        <dbReference type="RuleBase" id="RU003875"/>
    </source>
</evidence>
<comment type="similarity">
    <text evidence="1 2">Belongs to the Dps family.</text>
</comment>
<dbReference type="PROSITE" id="PS00818">
    <property type="entry name" value="DPS_1"/>
    <property type="match status" value="1"/>
</dbReference>
<dbReference type="InterPro" id="IPR002177">
    <property type="entry name" value="DPS_DNA-bd"/>
</dbReference>
<dbReference type="InterPro" id="IPR009078">
    <property type="entry name" value="Ferritin-like_SF"/>
</dbReference>
<sequence length="189" mass="20794">MTTKTAASTRTGGATPSERTPANTKLYRTKNDLPPATRAQVADLLNQRLADCIDLQTQCKQAHWNLKGANFIALHKLFDEINDSVEDYVDLIAERIAQLGGIAEGTARVVAERSALDVYPLVLETSDEHVDALSTALAAFARTARLGIDEMDELEDAVSSDILTEITRGVDQWLWFLEAHQQGERVDIS</sequence>
<evidence type="ECO:0000259" key="4">
    <source>
        <dbReference type="Pfam" id="PF00210"/>
    </source>
</evidence>
<dbReference type="PANTHER" id="PTHR42932:SF3">
    <property type="entry name" value="DNA PROTECTION DURING STARVATION PROTEIN"/>
    <property type="match status" value="1"/>
</dbReference>
<proteinExistence type="inferred from homology"/>
<dbReference type="GO" id="GO:0003677">
    <property type="term" value="F:DNA binding"/>
    <property type="evidence" value="ECO:0007669"/>
    <property type="project" value="UniProtKB-KW"/>
</dbReference>
<dbReference type="AlphaFoldDB" id="A0A423PG99"/>
<evidence type="ECO:0000256" key="1">
    <source>
        <dbReference type="ARBA" id="ARBA00009497"/>
    </source>
</evidence>
<dbReference type="PIRSF" id="PIRSF005900">
    <property type="entry name" value="Dps"/>
    <property type="match status" value="1"/>
</dbReference>
<dbReference type="InterPro" id="IPR008331">
    <property type="entry name" value="Ferritin_DPS_dom"/>
</dbReference>
<name>A0A423PG99_9GAMM</name>
<dbReference type="PRINTS" id="PR01346">
    <property type="entry name" value="HELNAPAPROT"/>
</dbReference>
<dbReference type="InterPro" id="IPR023188">
    <property type="entry name" value="DPS_DNA-bd_CS"/>
</dbReference>